<dbReference type="InterPro" id="IPR040706">
    <property type="entry name" value="Zf-MYST"/>
</dbReference>
<feature type="region of interest" description="Disordered" evidence="13">
    <location>
        <begin position="133"/>
        <end position="194"/>
    </location>
</feature>
<dbReference type="InterPro" id="IPR050603">
    <property type="entry name" value="MYST_HAT"/>
</dbReference>
<keyword evidence="7" id="KW-0862">Zinc</keyword>
<dbReference type="PANTHER" id="PTHR10615">
    <property type="entry name" value="HISTONE ACETYLTRANSFERASE"/>
    <property type="match status" value="1"/>
</dbReference>
<dbReference type="Gene3D" id="3.30.60.60">
    <property type="entry name" value="N-acetyl transferase-like"/>
    <property type="match status" value="1"/>
</dbReference>
<dbReference type="SUPFAM" id="SSF55729">
    <property type="entry name" value="Acyl-CoA N-acyltransferases (Nat)"/>
    <property type="match status" value="1"/>
</dbReference>
<keyword evidence="8" id="KW-0156">Chromatin regulator</keyword>
<evidence type="ECO:0000256" key="1">
    <source>
        <dbReference type="ARBA" id="ARBA00004123"/>
    </source>
</evidence>
<evidence type="ECO:0000256" key="8">
    <source>
        <dbReference type="ARBA" id="ARBA00022853"/>
    </source>
</evidence>
<name>A0A177WHJ7_BATDL</name>
<evidence type="ECO:0000256" key="2">
    <source>
        <dbReference type="ARBA" id="ARBA00010107"/>
    </source>
</evidence>
<feature type="domain" description="MYST-type HAT" evidence="14">
    <location>
        <begin position="342"/>
        <end position="604"/>
    </location>
</feature>
<dbReference type="PANTHER" id="PTHR10615:SF161">
    <property type="entry name" value="HISTONE ACETYLTRANSFERASE KAT7"/>
    <property type="match status" value="1"/>
</dbReference>
<keyword evidence="5" id="KW-0479">Metal-binding</keyword>
<dbReference type="eggNOG" id="KOG2747">
    <property type="taxonomic scope" value="Eukaryota"/>
</dbReference>
<dbReference type="GO" id="GO:1990467">
    <property type="term" value="C:NuA3a histone acetyltransferase complex"/>
    <property type="evidence" value="ECO:0007669"/>
    <property type="project" value="TreeGrafter"/>
</dbReference>
<evidence type="ECO:0000256" key="13">
    <source>
        <dbReference type="SAM" id="MobiDB-lite"/>
    </source>
</evidence>
<dbReference type="PROSITE" id="PS51726">
    <property type="entry name" value="MYST_HAT"/>
    <property type="match status" value="1"/>
</dbReference>
<evidence type="ECO:0000256" key="5">
    <source>
        <dbReference type="ARBA" id="ARBA00022723"/>
    </source>
</evidence>
<dbReference type="Pfam" id="PF17772">
    <property type="entry name" value="zf-MYST"/>
    <property type="match status" value="1"/>
</dbReference>
<dbReference type="GO" id="GO:0004402">
    <property type="term" value="F:histone acetyltransferase activity"/>
    <property type="evidence" value="ECO:0007669"/>
    <property type="project" value="InterPro"/>
</dbReference>
<feature type="region of interest" description="Disordered" evidence="13">
    <location>
        <begin position="57"/>
        <end position="105"/>
    </location>
</feature>
<dbReference type="GO" id="GO:0003712">
    <property type="term" value="F:transcription coregulator activity"/>
    <property type="evidence" value="ECO:0007669"/>
    <property type="project" value="TreeGrafter"/>
</dbReference>
<organism evidence="15 16">
    <name type="scientific">Batrachochytrium dendrobatidis (strain JEL423)</name>
    <dbReference type="NCBI Taxonomy" id="403673"/>
    <lineage>
        <taxon>Eukaryota</taxon>
        <taxon>Fungi</taxon>
        <taxon>Fungi incertae sedis</taxon>
        <taxon>Chytridiomycota</taxon>
        <taxon>Chytridiomycota incertae sedis</taxon>
        <taxon>Chytridiomycetes</taxon>
        <taxon>Rhizophydiales</taxon>
        <taxon>Rhizophydiales incertae sedis</taxon>
        <taxon>Batrachochytrium</taxon>
    </lineage>
</organism>
<feature type="compositionally biased region" description="Polar residues" evidence="13">
    <location>
        <begin position="148"/>
        <end position="177"/>
    </location>
</feature>
<evidence type="ECO:0000256" key="10">
    <source>
        <dbReference type="ARBA" id="ARBA00023242"/>
    </source>
</evidence>
<dbReference type="InterPro" id="IPR016181">
    <property type="entry name" value="Acyl_CoA_acyltransferase"/>
</dbReference>
<evidence type="ECO:0000256" key="4">
    <source>
        <dbReference type="ARBA" id="ARBA00022679"/>
    </source>
</evidence>
<dbReference type="Gene3D" id="3.40.630.30">
    <property type="match status" value="1"/>
</dbReference>
<evidence type="ECO:0000313" key="15">
    <source>
        <dbReference type="EMBL" id="OAJ39205.1"/>
    </source>
</evidence>
<evidence type="ECO:0000256" key="11">
    <source>
        <dbReference type="PIRSR" id="PIRSR602717-51"/>
    </source>
</evidence>
<dbReference type="GO" id="GO:0008270">
    <property type="term" value="F:zinc ion binding"/>
    <property type="evidence" value="ECO:0007669"/>
    <property type="project" value="UniProtKB-KW"/>
</dbReference>
<feature type="active site" description="Proton donor/acceptor" evidence="11">
    <location>
        <position position="506"/>
    </location>
</feature>
<feature type="compositionally biased region" description="Low complexity" evidence="13">
    <location>
        <begin position="134"/>
        <end position="147"/>
    </location>
</feature>
<evidence type="ECO:0000256" key="9">
    <source>
        <dbReference type="ARBA" id="ARBA00022990"/>
    </source>
</evidence>
<evidence type="ECO:0000256" key="6">
    <source>
        <dbReference type="ARBA" id="ARBA00022771"/>
    </source>
</evidence>
<accession>A0A177WHJ7</accession>
<evidence type="ECO:0000259" key="14">
    <source>
        <dbReference type="PROSITE" id="PS51726"/>
    </source>
</evidence>
<dbReference type="STRING" id="403673.A0A177WHJ7"/>
<feature type="compositionally biased region" description="Polar residues" evidence="13">
    <location>
        <begin position="213"/>
        <end position="223"/>
    </location>
</feature>
<dbReference type="AlphaFoldDB" id="A0A177WHJ7"/>
<comment type="catalytic activity">
    <reaction evidence="12">
        <text>L-lysyl-[protein] + acetyl-CoA = N(6)-acetyl-L-lysyl-[protein] + CoA + H(+)</text>
        <dbReference type="Rhea" id="RHEA:45948"/>
        <dbReference type="Rhea" id="RHEA-COMP:9752"/>
        <dbReference type="Rhea" id="RHEA-COMP:10731"/>
        <dbReference type="ChEBI" id="CHEBI:15378"/>
        <dbReference type="ChEBI" id="CHEBI:29969"/>
        <dbReference type="ChEBI" id="CHEBI:57287"/>
        <dbReference type="ChEBI" id="CHEBI:57288"/>
        <dbReference type="ChEBI" id="CHEBI:61930"/>
        <dbReference type="EC" id="2.3.1.48"/>
    </reaction>
</comment>
<dbReference type="InterPro" id="IPR036388">
    <property type="entry name" value="WH-like_DNA-bd_sf"/>
</dbReference>
<dbReference type="FunFam" id="3.30.60.60:FF:000001">
    <property type="entry name" value="Histone acetyltransferase"/>
    <property type="match status" value="1"/>
</dbReference>
<dbReference type="GO" id="GO:0003682">
    <property type="term" value="F:chromatin binding"/>
    <property type="evidence" value="ECO:0007669"/>
    <property type="project" value="TreeGrafter"/>
</dbReference>
<protein>
    <recommendedName>
        <fullName evidence="3 12">Histone acetyltransferase</fullName>
        <ecNumber evidence="3 12">2.3.1.48</ecNumber>
    </recommendedName>
</protein>
<dbReference type="InterPro" id="IPR002717">
    <property type="entry name" value="HAT_MYST-type"/>
</dbReference>
<evidence type="ECO:0000256" key="7">
    <source>
        <dbReference type="ARBA" id="ARBA00022833"/>
    </source>
</evidence>
<evidence type="ECO:0000256" key="3">
    <source>
        <dbReference type="ARBA" id="ARBA00013184"/>
    </source>
</evidence>
<dbReference type="GO" id="GO:0005634">
    <property type="term" value="C:nucleus"/>
    <property type="evidence" value="ECO:0007669"/>
    <property type="project" value="UniProtKB-SubCell"/>
</dbReference>
<dbReference type="OrthoDB" id="787137at2759"/>
<dbReference type="EMBL" id="DS022302">
    <property type="protein sequence ID" value="OAJ39205.1"/>
    <property type="molecule type" value="Genomic_DNA"/>
</dbReference>
<feature type="compositionally biased region" description="Low complexity" evidence="13">
    <location>
        <begin position="181"/>
        <end position="192"/>
    </location>
</feature>
<keyword evidence="6" id="KW-0863">Zinc-finger</keyword>
<comment type="similarity">
    <text evidence="2 12">Belongs to the MYST (SAS/MOZ) family.</text>
</comment>
<dbReference type="VEuPathDB" id="FungiDB:BDEG_23069"/>
<feature type="region of interest" description="Disordered" evidence="13">
    <location>
        <begin position="213"/>
        <end position="238"/>
    </location>
</feature>
<dbReference type="Gene3D" id="1.10.10.10">
    <property type="entry name" value="Winged helix-like DNA-binding domain superfamily/Winged helix DNA-binding domain"/>
    <property type="match status" value="1"/>
</dbReference>
<evidence type="ECO:0000313" key="16">
    <source>
        <dbReference type="Proteomes" id="UP000077115"/>
    </source>
</evidence>
<keyword evidence="9" id="KW-0007">Acetylation</keyword>
<dbReference type="GO" id="GO:0006357">
    <property type="term" value="P:regulation of transcription by RNA polymerase II"/>
    <property type="evidence" value="ECO:0007669"/>
    <property type="project" value="TreeGrafter"/>
</dbReference>
<dbReference type="Proteomes" id="UP000077115">
    <property type="component" value="Unassembled WGS sequence"/>
</dbReference>
<gene>
    <name evidence="15" type="ORF">BDEG_23069</name>
</gene>
<keyword evidence="10 12" id="KW-0539">Nucleus</keyword>
<dbReference type="EC" id="2.3.1.48" evidence="3 12"/>
<reference evidence="15 16" key="1">
    <citation type="submission" date="2006-10" db="EMBL/GenBank/DDBJ databases">
        <title>The Genome Sequence of Batrachochytrium dendrobatidis JEL423.</title>
        <authorList>
            <consortium name="The Broad Institute Genome Sequencing Platform"/>
            <person name="Birren B."/>
            <person name="Lander E."/>
            <person name="Galagan J."/>
            <person name="Cuomo C."/>
            <person name="Devon K."/>
            <person name="Jaffe D."/>
            <person name="Butler J."/>
            <person name="Alvarez P."/>
            <person name="Gnerre S."/>
            <person name="Grabherr M."/>
            <person name="Kleber M."/>
            <person name="Mauceli E."/>
            <person name="Brockman W."/>
            <person name="Young S."/>
            <person name="LaButti K."/>
            <person name="Sykes S."/>
            <person name="DeCaprio D."/>
            <person name="Crawford M."/>
            <person name="Koehrsen M."/>
            <person name="Engels R."/>
            <person name="Montgomery P."/>
            <person name="Pearson M."/>
            <person name="Howarth C."/>
            <person name="Larson L."/>
            <person name="White J."/>
            <person name="O'Leary S."/>
            <person name="Kodira C."/>
            <person name="Zeng Q."/>
            <person name="Yandava C."/>
            <person name="Alvarado L."/>
            <person name="Longcore J."/>
            <person name="James T."/>
        </authorList>
    </citation>
    <scope>NUCLEOTIDE SEQUENCE [LARGE SCALE GENOMIC DNA]</scope>
    <source>
        <strain evidence="15 16">JEL423</strain>
    </source>
</reference>
<evidence type="ECO:0000256" key="12">
    <source>
        <dbReference type="RuleBase" id="RU361211"/>
    </source>
</evidence>
<reference evidence="15 16" key="2">
    <citation type="submission" date="2016-05" db="EMBL/GenBank/DDBJ databases">
        <title>Lineage-specific infection strategies underlie the spectrum of fungal disease in amphibians.</title>
        <authorList>
            <person name="Cuomo C.A."/>
            <person name="Farrer R.A."/>
            <person name="James T."/>
            <person name="Longcore J."/>
            <person name="Birren B."/>
        </authorList>
    </citation>
    <scope>NUCLEOTIDE SEQUENCE [LARGE SCALE GENOMIC DNA]</scope>
    <source>
        <strain evidence="15 16">JEL423</strain>
    </source>
</reference>
<keyword evidence="4" id="KW-0808">Transferase</keyword>
<comment type="subcellular location">
    <subcellularLocation>
        <location evidence="1 12">Nucleus</location>
    </subcellularLocation>
</comment>
<dbReference type="Pfam" id="PF01853">
    <property type="entry name" value="MOZ_SAS"/>
    <property type="match status" value="1"/>
</dbReference>
<sequence>MTGNVLNANVASFAKKKKIPKTYSYAINAIGGDWICQKCPQSLKINAHRNENRVLRMSPRAKSTSHINGRSRLPLTPPPKKEASKLNLKSTDLSSKAIGSERRSLRRYDTDVTKSNQTLISDYLVSASIVSLETPRTTRSRTPVSKTNPSKNATVTFSSISTEPKTTRSSSRNTPASKSHALGLTTATPTPTVNIPADTAAIKPDTHDVSMTSLTSSIPTTPNFLKAPSRSPAPSSTKNVERLKGAASSTVKFIFNNKKHKANPQIEAITAEEAHTFFSGKLSLEDSDVSRYVPQFQDRGFFHQAKEAAIAVEALSKQTSFQPLHSLPTHPLSDDQHKIASQTIPRIPIIRIGEWEINTWYAAPYPEEYNILRILYLCEFCLKYMKSEFTLARHKCKCPLTHPPGDEIYRDGDISIFEVDGRKNKIYCQNLCLLAKMFLDHKTLYYDVEPFLFYVMTIHDKRGCHFVGYFSKVSGLFSSQRKGYGNYLIDFSYLLSKKEERCGSPEKPLSELGALSYRYYWRVVIIQAILSRTESEISIQALSLQTRMTVDDIIHTLHLLDMIVKNDHGAYVIRCNMPALREYDEKIKAKGYPTVKPENLRWSPFLFKRPFSLR</sequence>
<proteinExistence type="inferred from homology"/>